<reference evidence="12 13" key="1">
    <citation type="submission" date="2021-05" db="EMBL/GenBank/DDBJ databases">
        <authorList>
            <person name="Zahm M."/>
            <person name="Klopp C."/>
            <person name="Cabau C."/>
            <person name="Kuhl H."/>
            <person name="Suciu R."/>
            <person name="Ciorpac M."/>
            <person name="Holostenco D."/>
            <person name="Gessner J."/>
            <person name="Wuertz S."/>
            <person name="Hohne C."/>
            <person name="Stock M."/>
            <person name="Gislard M."/>
            <person name="Lluch J."/>
            <person name="Milhes M."/>
            <person name="Lampietro C."/>
            <person name="Lopez Roques C."/>
            <person name="Donnadieu C."/>
            <person name="Du K."/>
            <person name="Schartl M."/>
            <person name="Guiguen Y."/>
        </authorList>
    </citation>
    <scope>NUCLEOTIDE SEQUENCE [LARGE SCALE GENOMIC DNA]</scope>
    <source>
        <strain evidence="12">Hh-F2</strain>
        <tissue evidence="12">Blood</tissue>
    </source>
</reference>
<feature type="transmembrane region" description="Helical" evidence="9">
    <location>
        <begin position="256"/>
        <end position="276"/>
    </location>
</feature>
<proteinExistence type="predicted"/>
<protein>
    <recommendedName>
        <fullName evidence="11">Ig-like domain-containing protein</fullName>
    </recommendedName>
</protein>
<keyword evidence="5 9" id="KW-0472">Membrane</keyword>
<feature type="chain" id="PRO_5046104905" description="Ig-like domain-containing protein" evidence="10">
    <location>
        <begin position="17"/>
        <end position="388"/>
    </location>
</feature>
<dbReference type="PANTHER" id="PTHR13869">
    <property type="entry name" value="MYELIN P0 RELATED"/>
    <property type="match status" value="1"/>
</dbReference>
<evidence type="ECO:0000256" key="8">
    <source>
        <dbReference type="ARBA" id="ARBA00023319"/>
    </source>
</evidence>
<evidence type="ECO:0000313" key="12">
    <source>
        <dbReference type="EMBL" id="KAK6469985.1"/>
    </source>
</evidence>
<evidence type="ECO:0000256" key="2">
    <source>
        <dbReference type="ARBA" id="ARBA00022692"/>
    </source>
</evidence>
<comment type="caution">
    <text evidence="12">The sequence shown here is derived from an EMBL/GenBank/DDBJ whole genome shotgun (WGS) entry which is preliminary data.</text>
</comment>
<dbReference type="InterPro" id="IPR013106">
    <property type="entry name" value="Ig_V-set"/>
</dbReference>
<evidence type="ECO:0000256" key="9">
    <source>
        <dbReference type="SAM" id="Phobius"/>
    </source>
</evidence>
<name>A0ABR0YBY9_HUSHU</name>
<evidence type="ECO:0000256" key="4">
    <source>
        <dbReference type="ARBA" id="ARBA00022989"/>
    </source>
</evidence>
<feature type="signal peptide" evidence="10">
    <location>
        <begin position="1"/>
        <end position="16"/>
    </location>
</feature>
<dbReference type="Pfam" id="PF07686">
    <property type="entry name" value="V-set"/>
    <property type="match status" value="1"/>
</dbReference>
<dbReference type="SMART" id="SM00409">
    <property type="entry name" value="IG"/>
    <property type="match status" value="2"/>
</dbReference>
<dbReference type="InterPro" id="IPR036179">
    <property type="entry name" value="Ig-like_dom_sf"/>
</dbReference>
<feature type="domain" description="Ig-like" evidence="11">
    <location>
        <begin position="142"/>
        <end position="208"/>
    </location>
</feature>
<evidence type="ECO:0000256" key="7">
    <source>
        <dbReference type="ARBA" id="ARBA00023180"/>
    </source>
</evidence>
<dbReference type="Gene3D" id="2.60.40.10">
    <property type="entry name" value="Immunoglobulins"/>
    <property type="match status" value="2"/>
</dbReference>
<sequence length="388" mass="43128">MRTLLALTVLPWLALSGTTVKNITVPPETDVDFKCTATALPVRWLWFPKHCKCAEESSMKVIYTIDMHGNKASAERFKKRLTLRGDPRAGEHALVLSDSVMSDSGTYTCADSKTIVQRYELEVTAGCYHNVQIKNRSRSRTERVILSCSSCARRKQIKNFNWTFNGKPVSDLHSIRQTRNSVVIIQNVTADDEGKWICASVDDPSQFSEYCLDLGSNTGRKNNENKYPKDTTQATGLNKNDSEIDGKGGLTDPLKAVILAVVVLIVVASVTSVWLYRRKRSRRLNQNLTVNSAPNRDISPPVSVGTGQAVTGTATQDHDLIFALISGLMQHCSVRGLEGCSSIQSLIFQLCREDCADNCVNQVHPRYAQLDCDQRIVVPYVSFMCAQF</sequence>
<evidence type="ECO:0000256" key="10">
    <source>
        <dbReference type="SAM" id="SignalP"/>
    </source>
</evidence>
<evidence type="ECO:0000259" key="11">
    <source>
        <dbReference type="PROSITE" id="PS50835"/>
    </source>
</evidence>
<evidence type="ECO:0000313" key="13">
    <source>
        <dbReference type="Proteomes" id="UP001369086"/>
    </source>
</evidence>
<dbReference type="PANTHER" id="PTHR13869:SF24">
    <property type="entry name" value="BASEMENT MEMBRANE-SPECIFIC HEPARAN SULFATE PROTEOGLYCAN CORE PROTEIN-LIKE"/>
    <property type="match status" value="1"/>
</dbReference>
<dbReference type="InterPro" id="IPR007110">
    <property type="entry name" value="Ig-like_dom"/>
</dbReference>
<keyword evidence="4 9" id="KW-1133">Transmembrane helix</keyword>
<dbReference type="InterPro" id="IPR000920">
    <property type="entry name" value="Myelin_P0-rel"/>
</dbReference>
<dbReference type="InterPro" id="IPR003599">
    <property type="entry name" value="Ig_sub"/>
</dbReference>
<dbReference type="SUPFAM" id="SSF48726">
    <property type="entry name" value="Immunoglobulin"/>
    <property type="match status" value="2"/>
</dbReference>
<feature type="domain" description="Ig-like" evidence="11">
    <location>
        <begin position="11"/>
        <end position="109"/>
    </location>
</feature>
<evidence type="ECO:0000256" key="6">
    <source>
        <dbReference type="ARBA" id="ARBA00023157"/>
    </source>
</evidence>
<evidence type="ECO:0000256" key="1">
    <source>
        <dbReference type="ARBA" id="ARBA00004479"/>
    </source>
</evidence>
<evidence type="ECO:0000256" key="3">
    <source>
        <dbReference type="ARBA" id="ARBA00022729"/>
    </source>
</evidence>
<dbReference type="InterPro" id="IPR013783">
    <property type="entry name" value="Ig-like_fold"/>
</dbReference>
<keyword evidence="2 9" id="KW-0812">Transmembrane</keyword>
<keyword evidence="7" id="KW-0325">Glycoprotein</keyword>
<comment type="subcellular location">
    <subcellularLocation>
        <location evidence="1">Membrane</location>
        <topology evidence="1">Single-pass type I membrane protein</topology>
    </subcellularLocation>
</comment>
<accession>A0ABR0YBY9</accession>
<keyword evidence="13" id="KW-1185">Reference proteome</keyword>
<keyword evidence="6" id="KW-1015">Disulfide bond</keyword>
<keyword evidence="8" id="KW-0393">Immunoglobulin domain</keyword>
<dbReference type="Proteomes" id="UP001369086">
    <property type="component" value="Unassembled WGS sequence"/>
</dbReference>
<gene>
    <name evidence="12" type="ORF">HHUSO_G31569</name>
</gene>
<dbReference type="PROSITE" id="PS50835">
    <property type="entry name" value="IG_LIKE"/>
    <property type="match status" value="2"/>
</dbReference>
<keyword evidence="3 10" id="KW-0732">Signal</keyword>
<evidence type="ECO:0000256" key="5">
    <source>
        <dbReference type="ARBA" id="ARBA00023136"/>
    </source>
</evidence>
<organism evidence="12 13">
    <name type="scientific">Huso huso</name>
    <name type="common">Beluga</name>
    <name type="synonym">Acipenser huso</name>
    <dbReference type="NCBI Taxonomy" id="61971"/>
    <lineage>
        <taxon>Eukaryota</taxon>
        <taxon>Metazoa</taxon>
        <taxon>Chordata</taxon>
        <taxon>Craniata</taxon>
        <taxon>Vertebrata</taxon>
        <taxon>Euteleostomi</taxon>
        <taxon>Actinopterygii</taxon>
        <taxon>Chondrostei</taxon>
        <taxon>Acipenseriformes</taxon>
        <taxon>Acipenseridae</taxon>
        <taxon>Huso</taxon>
    </lineage>
</organism>
<dbReference type="EMBL" id="JAHFZB010000037">
    <property type="protein sequence ID" value="KAK6469985.1"/>
    <property type="molecule type" value="Genomic_DNA"/>
</dbReference>